<reference evidence="4" key="1">
    <citation type="journal article" date="2014" name="Front. Microbiol.">
        <title>High frequency of phylogenetically diverse reductive dehalogenase-homologous genes in deep subseafloor sedimentary metagenomes.</title>
        <authorList>
            <person name="Kawai M."/>
            <person name="Futagami T."/>
            <person name="Toyoda A."/>
            <person name="Takaki Y."/>
            <person name="Nishi S."/>
            <person name="Hori S."/>
            <person name="Arai W."/>
            <person name="Tsubouchi T."/>
            <person name="Morono Y."/>
            <person name="Uchiyama I."/>
            <person name="Ito T."/>
            <person name="Fujiyama A."/>
            <person name="Inagaki F."/>
            <person name="Takami H."/>
        </authorList>
    </citation>
    <scope>NUCLEOTIDE SEQUENCE</scope>
    <source>
        <strain evidence="4">Expedition CK06-06</strain>
    </source>
</reference>
<evidence type="ECO:0000313" key="4">
    <source>
        <dbReference type="EMBL" id="GAH28155.1"/>
    </source>
</evidence>
<dbReference type="PANTHER" id="PTHR11103">
    <property type="entry name" value="SLR1189 PROTEIN"/>
    <property type="match status" value="1"/>
</dbReference>
<keyword evidence="1" id="KW-0489">Methyltransferase</keyword>
<dbReference type="GO" id="GO:0032259">
    <property type="term" value="P:methylation"/>
    <property type="evidence" value="ECO:0007669"/>
    <property type="project" value="UniProtKB-KW"/>
</dbReference>
<accession>X1F6F1</accession>
<dbReference type="EMBL" id="BARU01003849">
    <property type="protein sequence ID" value="GAH28155.1"/>
    <property type="molecule type" value="Genomic_DNA"/>
</dbReference>
<dbReference type="PANTHER" id="PTHR11103:SF18">
    <property type="entry name" value="SLR1189 PROTEIN"/>
    <property type="match status" value="1"/>
</dbReference>
<evidence type="ECO:0000259" key="3">
    <source>
        <dbReference type="PROSITE" id="PS50970"/>
    </source>
</evidence>
<sequence>MGFNESYKIYYNIFKILYSSGIKTFLIETFTSIIEAKASFLAAKNFSKEIFISLSLQENCRTIMGEIPESIAVVFEALEAKGVGINCTIPEVAIEAITKMAKITNLPLIIKPNAGKIKIAGNKIYHTLSDFEMAKYFKKFIQAGANIIGGCCGTSPAYIKNIARNKKNPS</sequence>
<comment type="caution">
    <text evidence="4">The sequence shown here is derived from an EMBL/GenBank/DDBJ whole genome shotgun (WGS) entry which is preliminary data.</text>
</comment>
<dbReference type="Pfam" id="PF02574">
    <property type="entry name" value="S-methyl_trans"/>
    <property type="match status" value="1"/>
</dbReference>
<protein>
    <recommendedName>
        <fullName evidence="3">Hcy-binding domain-containing protein</fullName>
    </recommendedName>
</protein>
<proteinExistence type="predicted"/>
<keyword evidence="2" id="KW-0808">Transferase</keyword>
<name>X1F6F1_9ZZZZ</name>
<dbReference type="InterPro" id="IPR003726">
    <property type="entry name" value="HCY_dom"/>
</dbReference>
<dbReference type="SUPFAM" id="SSF82282">
    <property type="entry name" value="Homocysteine S-methyltransferase"/>
    <property type="match status" value="1"/>
</dbReference>
<dbReference type="InterPro" id="IPR036589">
    <property type="entry name" value="HCY_dom_sf"/>
</dbReference>
<feature type="non-terminal residue" evidence="4">
    <location>
        <position position="170"/>
    </location>
</feature>
<gene>
    <name evidence="4" type="ORF">S03H2_08071</name>
</gene>
<dbReference type="AlphaFoldDB" id="X1F6F1"/>
<feature type="domain" description="Hcy-binding" evidence="3">
    <location>
        <begin position="1"/>
        <end position="166"/>
    </location>
</feature>
<organism evidence="4">
    <name type="scientific">marine sediment metagenome</name>
    <dbReference type="NCBI Taxonomy" id="412755"/>
    <lineage>
        <taxon>unclassified sequences</taxon>
        <taxon>metagenomes</taxon>
        <taxon>ecological metagenomes</taxon>
    </lineage>
</organism>
<evidence type="ECO:0000256" key="1">
    <source>
        <dbReference type="ARBA" id="ARBA00022603"/>
    </source>
</evidence>
<dbReference type="GO" id="GO:0008168">
    <property type="term" value="F:methyltransferase activity"/>
    <property type="evidence" value="ECO:0007669"/>
    <property type="project" value="UniProtKB-KW"/>
</dbReference>
<evidence type="ECO:0000256" key="2">
    <source>
        <dbReference type="ARBA" id="ARBA00022679"/>
    </source>
</evidence>
<dbReference type="Gene3D" id="3.20.20.330">
    <property type="entry name" value="Homocysteine-binding-like domain"/>
    <property type="match status" value="1"/>
</dbReference>
<dbReference type="PROSITE" id="PS50970">
    <property type="entry name" value="HCY"/>
    <property type="match status" value="1"/>
</dbReference>